<name>A0A8J3Q950_9ACTN</name>
<evidence type="ECO:0000256" key="1">
    <source>
        <dbReference type="SAM" id="MobiDB-lite"/>
    </source>
</evidence>
<accession>A0A8J3Q950</accession>
<dbReference type="RefSeq" id="WP_203909576.1">
    <property type="nucleotide sequence ID" value="NZ_BONY01000021.1"/>
</dbReference>
<comment type="caution">
    <text evidence="2">The sequence shown here is derived from an EMBL/GenBank/DDBJ whole genome shotgun (WGS) entry which is preliminary data.</text>
</comment>
<gene>
    <name evidence="2" type="ORF">Rhe02_38010</name>
</gene>
<feature type="region of interest" description="Disordered" evidence="1">
    <location>
        <begin position="558"/>
        <end position="588"/>
    </location>
</feature>
<proteinExistence type="predicted"/>
<organism evidence="2 3">
    <name type="scientific">Rhizocola hellebori</name>
    <dbReference type="NCBI Taxonomy" id="1392758"/>
    <lineage>
        <taxon>Bacteria</taxon>
        <taxon>Bacillati</taxon>
        <taxon>Actinomycetota</taxon>
        <taxon>Actinomycetes</taxon>
        <taxon>Micromonosporales</taxon>
        <taxon>Micromonosporaceae</taxon>
        <taxon>Rhizocola</taxon>
    </lineage>
</organism>
<reference evidence="2" key="1">
    <citation type="submission" date="2021-01" db="EMBL/GenBank/DDBJ databases">
        <title>Whole genome shotgun sequence of Rhizocola hellebori NBRC 109834.</title>
        <authorList>
            <person name="Komaki H."/>
            <person name="Tamura T."/>
        </authorList>
    </citation>
    <scope>NUCLEOTIDE SEQUENCE</scope>
    <source>
        <strain evidence="2">NBRC 109834</strain>
    </source>
</reference>
<sequence>MNPWSFDVVKFRLGAASDPTNQERMPFYEEIARLTSGGRPEYVGTGKRYNSISADTAMKNPAALYAPLDRALQAVAENSDVAILDLSEKSGAVTTLAIFRGKMFRHISAAIATALADERWNNERKLIVLLPERLSEQDEARRALANHLASRRVILVADDGTSTDPDFPSAGYRKAQEIVAPHPPLEEFRRRMITRLGWFRSEGTHGNFFRHYFDGSAGANYLDAVLEEYLGASTPLERPVYVIGHLSISPWLLKPLQGACNRVRLPFDIYEDALKPDNSRAINAEGGIVTLVVPMVRSGGSISVLAQSLEKRLRPTKLQILTVLIEQSNARSDGCHKIENDDGRVQDIHYLLPVSQKVVSESVAARWQAASDPDESPRSNLTTQEFWDLVRECGVKPEDDVPPRRSAYPIVPDLPMALDRYGPWLADKLWSAIRARTRTLRQNIVLASPRGEKGSSKLASCLTASVQANVVQIPREAIESVIEHGDANAVVDPDAVWYQELSSASAVVLIDEFVGDGKTMDAMAAIAQASDVRITAQCCLLDFSPSRSSGEVDSLYSWQASRSQMPPPAQRANSIIPETVNEPSTKTD</sequence>
<protein>
    <submittedName>
        <fullName evidence="2">Uncharacterized protein</fullName>
    </submittedName>
</protein>
<evidence type="ECO:0000313" key="2">
    <source>
        <dbReference type="EMBL" id="GIH05734.1"/>
    </source>
</evidence>
<evidence type="ECO:0000313" key="3">
    <source>
        <dbReference type="Proteomes" id="UP000612899"/>
    </source>
</evidence>
<keyword evidence="3" id="KW-1185">Reference proteome</keyword>
<dbReference type="Proteomes" id="UP000612899">
    <property type="component" value="Unassembled WGS sequence"/>
</dbReference>
<dbReference type="EMBL" id="BONY01000021">
    <property type="protein sequence ID" value="GIH05734.1"/>
    <property type="molecule type" value="Genomic_DNA"/>
</dbReference>
<dbReference type="AlphaFoldDB" id="A0A8J3Q950"/>